<dbReference type="InterPro" id="IPR001547">
    <property type="entry name" value="Glyco_hydro_5"/>
</dbReference>
<protein>
    <submittedName>
        <fullName evidence="5">Cellulase family glycosylhydrolase</fullName>
    </submittedName>
</protein>
<dbReference type="InterPro" id="IPR017853">
    <property type="entry name" value="GH"/>
</dbReference>
<dbReference type="Proteomes" id="UP001332243">
    <property type="component" value="Unassembled WGS sequence"/>
</dbReference>
<sequence length="378" mass="41856">MSTSVRYGVNYLPSRDWWYAWVDWNEADLARDLDVIAGLGFDHIRIQCLWPLFQPNPAYVSPAMLNRLVRLLDLAEARGLAVCPTVLDGWLSGFDFRPAWLRDADPFTDPDAVEAAAMMVTAAARAVSGHPALWCLDIANEPNVLMRRSRLGPGACDDWARRMVTAARAGAPGVPVTVGVDHEPWMTGDCPLTAETVVDVSDLVAIHAWPYFTGALARFGDQERGAWAIPDYLAQIALAILGGRRKPLWVQEIGVSDLWLERATVPDFAERMLRRIAAIPEVTAVTWWASHDIDRRFRGFDELEYGLGLVDTENAVKPVGARVRDVIAELRAHPTPPALAVPGIPLPPGTVPDLEFASEWFALLRTDAGPRIEREGRR</sequence>
<reference evidence="5 6" key="1">
    <citation type="submission" date="2024-01" db="EMBL/GenBank/DDBJ databases">
        <title>Genome insights into Plantactinospora sonchi sp. nov.</title>
        <authorList>
            <person name="Wang L."/>
        </authorList>
    </citation>
    <scope>NUCLEOTIDE SEQUENCE [LARGE SCALE GENOMIC DNA]</scope>
    <source>
        <strain evidence="5 6">NEAU-QY2</strain>
    </source>
</reference>
<dbReference type="SUPFAM" id="SSF51445">
    <property type="entry name" value="(Trans)glycosidases"/>
    <property type="match status" value="1"/>
</dbReference>
<gene>
    <name evidence="5" type="ORF">V1633_04555</name>
</gene>
<dbReference type="EMBL" id="JAZGQK010000003">
    <property type="protein sequence ID" value="MEE6257762.1"/>
    <property type="molecule type" value="Genomic_DNA"/>
</dbReference>
<evidence type="ECO:0000259" key="4">
    <source>
        <dbReference type="Pfam" id="PF00150"/>
    </source>
</evidence>
<evidence type="ECO:0000313" key="6">
    <source>
        <dbReference type="Proteomes" id="UP001332243"/>
    </source>
</evidence>
<evidence type="ECO:0000256" key="3">
    <source>
        <dbReference type="RuleBase" id="RU361153"/>
    </source>
</evidence>
<feature type="domain" description="Glycoside hydrolase family 5" evidence="4">
    <location>
        <begin position="28"/>
        <end position="176"/>
    </location>
</feature>
<dbReference type="Pfam" id="PF00150">
    <property type="entry name" value="Cellulase"/>
    <property type="match status" value="1"/>
</dbReference>
<name>A0ABU7RMP0_9ACTN</name>
<comment type="similarity">
    <text evidence="3">Belongs to the glycosyl hydrolase 5 (cellulase A) family.</text>
</comment>
<evidence type="ECO:0000256" key="1">
    <source>
        <dbReference type="ARBA" id="ARBA00022801"/>
    </source>
</evidence>
<dbReference type="RefSeq" id="WP_331212877.1">
    <property type="nucleotide sequence ID" value="NZ_JAZGQK010000003.1"/>
</dbReference>
<comment type="caution">
    <text evidence="5">The sequence shown here is derived from an EMBL/GenBank/DDBJ whole genome shotgun (WGS) entry which is preliminary data.</text>
</comment>
<evidence type="ECO:0000313" key="5">
    <source>
        <dbReference type="EMBL" id="MEE6257762.1"/>
    </source>
</evidence>
<dbReference type="Gene3D" id="3.20.20.80">
    <property type="entry name" value="Glycosidases"/>
    <property type="match status" value="1"/>
</dbReference>
<accession>A0ABU7RMP0</accession>
<keyword evidence="6" id="KW-1185">Reference proteome</keyword>
<keyword evidence="1 3" id="KW-0378">Hydrolase</keyword>
<keyword evidence="2 3" id="KW-0326">Glycosidase</keyword>
<organism evidence="5 6">
    <name type="scientific">Plantactinospora sonchi</name>
    <dbReference type="NCBI Taxonomy" id="1544735"/>
    <lineage>
        <taxon>Bacteria</taxon>
        <taxon>Bacillati</taxon>
        <taxon>Actinomycetota</taxon>
        <taxon>Actinomycetes</taxon>
        <taxon>Micromonosporales</taxon>
        <taxon>Micromonosporaceae</taxon>
        <taxon>Plantactinospora</taxon>
    </lineage>
</organism>
<proteinExistence type="inferred from homology"/>
<evidence type="ECO:0000256" key="2">
    <source>
        <dbReference type="ARBA" id="ARBA00023295"/>
    </source>
</evidence>